<reference evidence="2 3" key="1">
    <citation type="submission" date="2020-02" db="EMBL/GenBank/DDBJ databases">
        <authorList>
            <person name="Ma Q."/>
            <person name="Huang Y."/>
            <person name="Song X."/>
            <person name="Pei D."/>
        </authorList>
    </citation>
    <scope>NUCLEOTIDE SEQUENCE [LARGE SCALE GENOMIC DNA]</scope>
    <source>
        <strain evidence="2">Sxm20200214</strain>
        <tissue evidence="2">Leaf</tissue>
    </source>
</reference>
<sequence length="112" mass="13117">MESVDTLSSTPTGMETPDAIELRKEQRKEPDRPLYIKYLKKRERVLLLEQYCWEPHTDTLLKLRLIVCNCVNMHRGQKTDSVDISLQPEGLDAMENVLPAKYEEAREEEIKQ</sequence>
<evidence type="ECO:0000256" key="1">
    <source>
        <dbReference type="SAM" id="MobiDB-lite"/>
    </source>
</evidence>
<dbReference type="AlphaFoldDB" id="A0A8X7TZU8"/>
<feature type="compositionally biased region" description="Polar residues" evidence="1">
    <location>
        <begin position="1"/>
        <end position="13"/>
    </location>
</feature>
<name>A0A8X7TZU8_BRACI</name>
<feature type="region of interest" description="Disordered" evidence="1">
    <location>
        <begin position="1"/>
        <end position="27"/>
    </location>
</feature>
<evidence type="ECO:0000313" key="2">
    <source>
        <dbReference type="EMBL" id="KAG2261060.1"/>
    </source>
</evidence>
<comment type="caution">
    <text evidence="2">The sequence shown here is derived from an EMBL/GenBank/DDBJ whole genome shotgun (WGS) entry which is preliminary data.</text>
</comment>
<dbReference type="OrthoDB" id="10260794at2759"/>
<dbReference type="EMBL" id="JAAMPC010000014">
    <property type="protein sequence ID" value="KAG2261060.1"/>
    <property type="molecule type" value="Genomic_DNA"/>
</dbReference>
<dbReference type="PANTHER" id="PTHR12785">
    <property type="entry name" value="SPLICING FACTOR 3B"/>
    <property type="match status" value="1"/>
</dbReference>
<proteinExistence type="predicted"/>
<dbReference type="PANTHER" id="PTHR12785:SF6">
    <property type="entry name" value="SPLICING FACTOR 3B SUBUNIT 2"/>
    <property type="match status" value="1"/>
</dbReference>
<dbReference type="InterPro" id="IPR052584">
    <property type="entry name" value="U2_snRNP_Complex_Component"/>
</dbReference>
<protein>
    <submittedName>
        <fullName evidence="2">Uncharacterized protein</fullName>
    </submittedName>
</protein>
<accession>A0A8X7TZU8</accession>
<keyword evidence="3" id="KW-1185">Reference proteome</keyword>
<evidence type="ECO:0000313" key="3">
    <source>
        <dbReference type="Proteomes" id="UP000886595"/>
    </source>
</evidence>
<dbReference type="Proteomes" id="UP000886595">
    <property type="component" value="Unassembled WGS sequence"/>
</dbReference>
<gene>
    <name evidence="2" type="ORF">Bca52824_068139</name>
</gene>
<organism evidence="2 3">
    <name type="scientific">Brassica carinata</name>
    <name type="common">Ethiopian mustard</name>
    <name type="synonym">Abyssinian cabbage</name>
    <dbReference type="NCBI Taxonomy" id="52824"/>
    <lineage>
        <taxon>Eukaryota</taxon>
        <taxon>Viridiplantae</taxon>
        <taxon>Streptophyta</taxon>
        <taxon>Embryophyta</taxon>
        <taxon>Tracheophyta</taxon>
        <taxon>Spermatophyta</taxon>
        <taxon>Magnoliopsida</taxon>
        <taxon>eudicotyledons</taxon>
        <taxon>Gunneridae</taxon>
        <taxon>Pentapetalae</taxon>
        <taxon>rosids</taxon>
        <taxon>malvids</taxon>
        <taxon>Brassicales</taxon>
        <taxon>Brassicaceae</taxon>
        <taxon>Brassiceae</taxon>
        <taxon>Brassica</taxon>
    </lineage>
</organism>